<proteinExistence type="predicted"/>
<name>A0A6J5SN68_9CAUD</name>
<dbReference type="EMBL" id="LR797433">
    <property type="protein sequence ID" value="CAB4216025.1"/>
    <property type="molecule type" value="Genomic_DNA"/>
</dbReference>
<protein>
    <submittedName>
        <fullName evidence="2">Anti_R_Lar, restriction alleviation protein, Lar family</fullName>
    </submittedName>
</protein>
<gene>
    <name evidence="1" type="ORF">UFOVP1109_8</name>
    <name evidence="2" type="ORF">UFOVP1473_47</name>
    <name evidence="3" type="ORF">UFOVP1560_55</name>
</gene>
<accession>A0A6J5SN68</accession>
<evidence type="ECO:0000313" key="2">
    <source>
        <dbReference type="EMBL" id="CAB4216025.1"/>
    </source>
</evidence>
<reference evidence="2" key="1">
    <citation type="submission" date="2020-05" db="EMBL/GenBank/DDBJ databases">
        <authorList>
            <person name="Chiriac C."/>
            <person name="Salcher M."/>
            <person name="Ghai R."/>
            <person name="Kavagutti S V."/>
        </authorList>
    </citation>
    <scope>NUCLEOTIDE SEQUENCE</scope>
</reference>
<sequence>MSRNAFNELDREYTEREDYLANRAEERSQKPSIDPCPFCGHDDIEVDEIELGIIAICCPECMAIGPHQDGIQSVEMAIEKWNRRK</sequence>
<evidence type="ECO:0000313" key="3">
    <source>
        <dbReference type="EMBL" id="CAB5230287.1"/>
    </source>
</evidence>
<dbReference type="Pfam" id="PF14354">
    <property type="entry name" value="Lar_restr_allev"/>
    <property type="match status" value="1"/>
</dbReference>
<dbReference type="InterPro" id="IPR019908">
    <property type="entry name" value="Toxin_RalR"/>
</dbReference>
<dbReference type="NCBIfam" id="TIGR03655">
    <property type="entry name" value="anti_R_Lar"/>
    <property type="match status" value="1"/>
</dbReference>
<organism evidence="2">
    <name type="scientific">uncultured Caudovirales phage</name>
    <dbReference type="NCBI Taxonomy" id="2100421"/>
    <lineage>
        <taxon>Viruses</taxon>
        <taxon>Duplodnaviria</taxon>
        <taxon>Heunggongvirae</taxon>
        <taxon>Uroviricota</taxon>
        <taxon>Caudoviricetes</taxon>
        <taxon>Peduoviridae</taxon>
        <taxon>Maltschvirus</taxon>
        <taxon>Maltschvirus maltsch</taxon>
    </lineage>
</organism>
<evidence type="ECO:0000313" key="1">
    <source>
        <dbReference type="EMBL" id="CAB4183819.1"/>
    </source>
</evidence>
<dbReference type="EMBL" id="LR798410">
    <property type="protein sequence ID" value="CAB5230287.1"/>
    <property type="molecule type" value="Genomic_DNA"/>
</dbReference>
<dbReference type="EMBL" id="LR797056">
    <property type="protein sequence ID" value="CAB4183819.1"/>
    <property type="molecule type" value="Genomic_DNA"/>
</dbReference>